<reference evidence="1" key="2">
    <citation type="submission" date="2015-06" db="UniProtKB">
        <authorList>
            <consortium name="EnsemblPlants"/>
        </authorList>
    </citation>
    <scope>IDENTIFICATION</scope>
    <source>
        <strain evidence="1">cv. Heinz 1706</strain>
    </source>
</reference>
<proteinExistence type="predicted"/>
<dbReference type="Proteomes" id="UP000004994">
    <property type="component" value="Chromosome 10"/>
</dbReference>
<name>K4CZY0_SOLLC</name>
<accession>K4CZY0</accession>
<dbReference type="Gramene" id="Solyc10g047160.1.1">
    <property type="protein sequence ID" value="Solyc10g047160.1.1"/>
    <property type="gene ID" value="Solyc10g047160.1"/>
</dbReference>
<dbReference type="PaxDb" id="4081-Solyc10g047160.1.1"/>
<dbReference type="InParanoid" id="K4CZY0"/>
<dbReference type="AlphaFoldDB" id="K4CZY0"/>
<dbReference type="EnsemblPlants" id="Solyc10g047160.1.1">
    <property type="protein sequence ID" value="Solyc10g047160.1.1"/>
    <property type="gene ID" value="Solyc10g047160.1"/>
</dbReference>
<organism evidence="1">
    <name type="scientific">Solanum lycopersicum</name>
    <name type="common">Tomato</name>
    <name type="synonym">Lycopersicon esculentum</name>
    <dbReference type="NCBI Taxonomy" id="4081"/>
    <lineage>
        <taxon>Eukaryota</taxon>
        <taxon>Viridiplantae</taxon>
        <taxon>Streptophyta</taxon>
        <taxon>Embryophyta</taxon>
        <taxon>Tracheophyta</taxon>
        <taxon>Spermatophyta</taxon>
        <taxon>Magnoliopsida</taxon>
        <taxon>eudicotyledons</taxon>
        <taxon>Gunneridae</taxon>
        <taxon>Pentapetalae</taxon>
        <taxon>asterids</taxon>
        <taxon>lamiids</taxon>
        <taxon>Solanales</taxon>
        <taxon>Solanaceae</taxon>
        <taxon>Solanoideae</taxon>
        <taxon>Solaneae</taxon>
        <taxon>Solanum</taxon>
        <taxon>Solanum subgen. Lycopersicon</taxon>
    </lineage>
</organism>
<protein>
    <submittedName>
        <fullName evidence="1">Uncharacterized protein</fullName>
    </submittedName>
</protein>
<sequence>MLAFQIVLEDLFSFENYCPYKKSIITYKRGELQSRCSLLTYGYPTNILSFFLFQREFLFSFS</sequence>
<keyword evidence="2" id="KW-1185">Reference proteome</keyword>
<evidence type="ECO:0000313" key="2">
    <source>
        <dbReference type="Proteomes" id="UP000004994"/>
    </source>
</evidence>
<dbReference type="HOGENOM" id="CLU_2908424_0_0_1"/>
<reference evidence="1" key="1">
    <citation type="journal article" date="2012" name="Nature">
        <title>The tomato genome sequence provides insights into fleshy fruit evolution.</title>
        <authorList>
            <consortium name="Tomato Genome Consortium"/>
        </authorList>
    </citation>
    <scope>NUCLEOTIDE SEQUENCE [LARGE SCALE GENOMIC DNA]</scope>
    <source>
        <strain evidence="1">cv. Heinz 1706</strain>
    </source>
</reference>
<evidence type="ECO:0000313" key="1">
    <source>
        <dbReference type="EnsemblPlants" id="Solyc10g047160.1.1"/>
    </source>
</evidence>